<feature type="region of interest" description="Disordered" evidence="1">
    <location>
        <begin position="1"/>
        <end position="77"/>
    </location>
</feature>
<protein>
    <submittedName>
        <fullName evidence="2">Uncharacterized protein</fullName>
    </submittedName>
</protein>
<dbReference type="SUPFAM" id="SSF51735">
    <property type="entry name" value="NAD(P)-binding Rossmann-fold domains"/>
    <property type="match status" value="1"/>
</dbReference>
<dbReference type="Proteomes" id="UP001558652">
    <property type="component" value="Unassembled WGS sequence"/>
</dbReference>
<dbReference type="PANTHER" id="PTHR48079">
    <property type="entry name" value="PROTEIN YEEZ"/>
    <property type="match status" value="1"/>
</dbReference>
<sequence length="375" mass="42474">MLPHRRKEIFATRNSVPTRAPDPPLSQSNTLGTPEAAETYGSIEEGAKRRYWSAPSRSKVPPQSQTDSGQPPVQTVEDSNPVLEQDTFHIYCTTIKNDVPKLMGTRGRVRVHRVERVDKSTLDSVLWQCATVVYDISSQSDQLMEAEFVIRSLMDKLTDLEESGKLPLVSLRRFILVSSVMTWALTPPIVTEGTNSELIEEHYKKRRPDPSYGHHFRIENMLLDIGDRFKDNMKVLVICSGCVYGHGEHLLDSLFREVWSNKLTEVPVYGTGNNRIPVIYDADLARRSQMGRTDAVDLGVTPPLVCGTTHYPQEFTLESCVRMFDHQSSPSFRMPLQFELHTSRNKVDLFAALPLPTRDTFTKVKGFGLEFMCRG</sequence>
<dbReference type="InterPro" id="IPR051783">
    <property type="entry name" value="NAD(P)-dependent_oxidoreduct"/>
</dbReference>
<proteinExistence type="predicted"/>
<name>A0ABD0Z5D8_9HEMI</name>
<keyword evidence="3" id="KW-1185">Reference proteome</keyword>
<feature type="compositionally biased region" description="Polar residues" evidence="1">
    <location>
        <begin position="61"/>
        <end position="77"/>
    </location>
</feature>
<evidence type="ECO:0000313" key="2">
    <source>
        <dbReference type="EMBL" id="KAL1130589.1"/>
    </source>
</evidence>
<comment type="caution">
    <text evidence="2">The sequence shown here is derived from an EMBL/GenBank/DDBJ whole genome shotgun (WGS) entry which is preliminary data.</text>
</comment>
<gene>
    <name evidence="2" type="ORF">AAG570_011835</name>
</gene>
<reference evidence="2 3" key="1">
    <citation type="submission" date="2024-07" db="EMBL/GenBank/DDBJ databases">
        <title>Chromosome-level genome assembly of the water stick insect Ranatra chinensis (Heteroptera: Nepidae).</title>
        <authorList>
            <person name="Liu X."/>
        </authorList>
    </citation>
    <scope>NUCLEOTIDE SEQUENCE [LARGE SCALE GENOMIC DNA]</scope>
    <source>
        <strain evidence="2">Cailab_2021Rc</strain>
        <tissue evidence="2">Muscle</tissue>
    </source>
</reference>
<evidence type="ECO:0000313" key="3">
    <source>
        <dbReference type="Proteomes" id="UP001558652"/>
    </source>
</evidence>
<accession>A0ABD0Z5D8</accession>
<evidence type="ECO:0000256" key="1">
    <source>
        <dbReference type="SAM" id="MobiDB-lite"/>
    </source>
</evidence>
<dbReference type="EMBL" id="JBFDAA010000007">
    <property type="protein sequence ID" value="KAL1130589.1"/>
    <property type="molecule type" value="Genomic_DNA"/>
</dbReference>
<dbReference type="AlphaFoldDB" id="A0ABD0Z5D8"/>
<dbReference type="PANTHER" id="PTHR48079:SF6">
    <property type="entry name" value="NAD(P)-BINDING DOMAIN-CONTAINING PROTEIN-RELATED"/>
    <property type="match status" value="1"/>
</dbReference>
<organism evidence="2 3">
    <name type="scientific">Ranatra chinensis</name>
    <dbReference type="NCBI Taxonomy" id="642074"/>
    <lineage>
        <taxon>Eukaryota</taxon>
        <taxon>Metazoa</taxon>
        <taxon>Ecdysozoa</taxon>
        <taxon>Arthropoda</taxon>
        <taxon>Hexapoda</taxon>
        <taxon>Insecta</taxon>
        <taxon>Pterygota</taxon>
        <taxon>Neoptera</taxon>
        <taxon>Paraneoptera</taxon>
        <taxon>Hemiptera</taxon>
        <taxon>Heteroptera</taxon>
        <taxon>Panheteroptera</taxon>
        <taxon>Nepomorpha</taxon>
        <taxon>Nepidae</taxon>
        <taxon>Ranatrinae</taxon>
        <taxon>Ranatra</taxon>
    </lineage>
</organism>
<dbReference type="InterPro" id="IPR036291">
    <property type="entry name" value="NAD(P)-bd_dom_sf"/>
</dbReference>
<dbReference type="Gene3D" id="3.40.50.720">
    <property type="entry name" value="NAD(P)-binding Rossmann-like Domain"/>
    <property type="match status" value="1"/>
</dbReference>